<dbReference type="RefSeq" id="WP_110199119.1">
    <property type="nucleotide sequence ID" value="NZ_QICH01000001.1"/>
</dbReference>
<evidence type="ECO:0000313" key="4">
    <source>
        <dbReference type="Proteomes" id="UP000247689"/>
    </source>
</evidence>
<evidence type="ECO:0000259" key="2">
    <source>
        <dbReference type="Pfam" id="PF04326"/>
    </source>
</evidence>
<dbReference type="Pfam" id="PF04326">
    <property type="entry name" value="SLFN_AlbA_2"/>
    <property type="match status" value="1"/>
</dbReference>
<keyword evidence="4" id="KW-1185">Reference proteome</keyword>
<dbReference type="InterPro" id="IPR038461">
    <property type="entry name" value="Schlafen_AlbA_2_dom_sf"/>
</dbReference>
<feature type="domain" description="GmrSD restriction endonucleases N-terminal" evidence="1">
    <location>
        <begin position="14"/>
        <end position="223"/>
    </location>
</feature>
<dbReference type="InterPro" id="IPR007421">
    <property type="entry name" value="Schlafen_AlbA_2_dom"/>
</dbReference>
<organism evidence="3 4">
    <name type="scientific">Kangiella spongicola</name>
    <dbReference type="NCBI Taxonomy" id="796379"/>
    <lineage>
        <taxon>Bacteria</taxon>
        <taxon>Pseudomonadati</taxon>
        <taxon>Pseudomonadota</taxon>
        <taxon>Gammaproteobacteria</taxon>
        <taxon>Kangiellales</taxon>
        <taxon>Kangiellaceae</taxon>
        <taxon>Kangiella</taxon>
    </lineage>
</organism>
<dbReference type="PANTHER" id="PTHR37292:SF2">
    <property type="entry name" value="DUF262 DOMAIN-CONTAINING PROTEIN"/>
    <property type="match status" value="1"/>
</dbReference>
<evidence type="ECO:0000259" key="1">
    <source>
        <dbReference type="Pfam" id="PF03235"/>
    </source>
</evidence>
<name>A0A318D3H9_9GAMM</name>
<comment type="caution">
    <text evidence="3">The sequence shown here is derived from an EMBL/GenBank/DDBJ whole genome shotgun (WGS) entry which is preliminary data.</text>
</comment>
<reference evidence="3 4" key="1">
    <citation type="submission" date="2018-05" db="EMBL/GenBank/DDBJ databases">
        <title>Kangiella spongicola genome sequence.</title>
        <authorList>
            <person name="Maclea K.S."/>
            <person name="Goen A.E."/>
            <person name="Kelley C."/>
            <person name="Underriner A."/>
            <person name="Silverwood T."/>
            <person name="Trachtenberg A.M."/>
        </authorList>
    </citation>
    <scope>NUCLEOTIDE SEQUENCE [LARGE SCALE GENOMIC DNA]</scope>
    <source>
        <strain evidence="3 4">ATCC BAA-2076</strain>
    </source>
</reference>
<evidence type="ECO:0000313" key="3">
    <source>
        <dbReference type="EMBL" id="PXF63760.1"/>
    </source>
</evidence>
<dbReference type="Pfam" id="PF03235">
    <property type="entry name" value="GmrSD_N"/>
    <property type="match status" value="1"/>
</dbReference>
<dbReference type="AlphaFoldDB" id="A0A318D3H9"/>
<dbReference type="EMBL" id="QICH01000001">
    <property type="protein sequence ID" value="PXF63760.1"/>
    <property type="molecule type" value="Genomic_DNA"/>
</dbReference>
<dbReference type="PANTHER" id="PTHR37292">
    <property type="entry name" value="VNG6097C"/>
    <property type="match status" value="1"/>
</dbReference>
<feature type="domain" description="Schlafen AlbA-2" evidence="2">
    <location>
        <begin position="556"/>
        <end position="691"/>
    </location>
</feature>
<sequence>MNFEQPKPDSKKYSDLINEIQKGIIKIPKFQRDFVWTIDKTAKLLDSILKGYPIGTFILWQTDERINDIKNVGNLNIPDTPDGVKVQYVLDGQQRITSLFAAYLGAHIQKVGEKKITDYGCIVVNLDVDINDNDEQVITEEPTGENFISLSDVLNFMDRMTDIKERFSDENFKKIHAYSRAFDTYDFSTVILRKEDIDSAIEVFTRINTGGQTLTLFEIMSAKTYDEPQNFDMQVKWEGFINELKEIKYEGISSSVVLSLLALLLSRTKECKRKTILALEKQSIIDSWDSVISALKDSIDYFRTTYRIPVSQLLPYDSLLVPFAYFFHVNKGKPDGSQRKYLEEFFWRISLSSRYSSSTESKLAQDIKRIDLILGGQRPDYSDIKVNLDSAQTLIDTNFSAGNSYCKAVLCLLAYQEPKDFQDNGKVILDNSWLKVASSKNYHHFFPKAYLRNKTVLNSNSLVNITFVSDHLNKRKIGAKAPSQYIADFQDENSQINKALQTHFIDLEGFGIESNDYETFLQARAKLIYQELKSRIDLRHKEPANEEVQELILAGESDTVEFKSTLRYDLRSKEVNKKLEYVIAKTIAAFMNSDGGNLFIGVDDNQNILGLVDDITTLSKSNIDGFELHLIEIIKKYIGAGLISHVKISFPIVEDTQICRVKISKSGKPVFTKYEGREDFFVRSGCSSQPLSREEQSAYEKSHWSNN</sequence>
<dbReference type="Proteomes" id="UP000247689">
    <property type="component" value="Unassembled WGS sequence"/>
</dbReference>
<dbReference type="OrthoDB" id="7802453at2"/>
<accession>A0A318D3H9</accession>
<gene>
    <name evidence="3" type="ORF">DL796_01020</name>
</gene>
<protein>
    <recommendedName>
        <fullName evidence="5">DUF262 domain-containing protein</fullName>
    </recommendedName>
</protein>
<dbReference type="InterPro" id="IPR004919">
    <property type="entry name" value="GmrSD_N"/>
</dbReference>
<proteinExistence type="predicted"/>
<evidence type="ECO:0008006" key="5">
    <source>
        <dbReference type="Google" id="ProtNLM"/>
    </source>
</evidence>
<dbReference type="Gene3D" id="3.30.950.30">
    <property type="entry name" value="Schlafen, AAA domain"/>
    <property type="match status" value="1"/>
</dbReference>